<sequence>MRSEELLASISLVQQQPYLFNETVASNIRIGKPDATLEQIIEAAKAAYCHEFIEKLPHGYETVVGEGGATLSGGEKQRISIARAILKDAPIILLDEATASLDPENEVYLQRAISKLAYQKTVLVIAHRLKTIQSADRILVLDQGRIAEAGKHKELLEKRGLYRKLWQEQQRLGGWKLKRKSM</sequence>
<dbReference type="GO" id="GO:0090374">
    <property type="term" value="P:oligopeptide export from mitochondrion"/>
    <property type="evidence" value="ECO:0007669"/>
    <property type="project" value="TreeGrafter"/>
</dbReference>
<dbReference type="GO" id="GO:0005524">
    <property type="term" value="F:ATP binding"/>
    <property type="evidence" value="ECO:0007669"/>
    <property type="project" value="InterPro"/>
</dbReference>
<dbReference type="OrthoDB" id="9802264at2"/>
<gene>
    <name evidence="2" type="ORF">SAMN04487909_12166</name>
</gene>
<dbReference type="PANTHER" id="PTHR43394:SF1">
    <property type="entry name" value="ATP-BINDING CASSETTE SUB-FAMILY B MEMBER 10, MITOCHONDRIAL"/>
    <property type="match status" value="1"/>
</dbReference>
<dbReference type="GO" id="GO:0016887">
    <property type="term" value="F:ATP hydrolysis activity"/>
    <property type="evidence" value="ECO:0007669"/>
    <property type="project" value="InterPro"/>
</dbReference>
<dbReference type="InterPro" id="IPR027417">
    <property type="entry name" value="P-loop_NTPase"/>
</dbReference>
<protein>
    <submittedName>
        <fullName evidence="2">ABC transporter</fullName>
    </submittedName>
</protein>
<dbReference type="Proteomes" id="UP000182836">
    <property type="component" value="Unassembled WGS sequence"/>
</dbReference>
<dbReference type="InterPro" id="IPR039421">
    <property type="entry name" value="Type_1_exporter"/>
</dbReference>
<feature type="domain" description="ABC transporter" evidence="1">
    <location>
        <begin position="1"/>
        <end position="168"/>
    </location>
</feature>
<dbReference type="PROSITE" id="PS50893">
    <property type="entry name" value="ABC_TRANSPORTER_2"/>
    <property type="match status" value="1"/>
</dbReference>
<evidence type="ECO:0000313" key="2">
    <source>
        <dbReference type="EMBL" id="SDJ58421.1"/>
    </source>
</evidence>
<dbReference type="Pfam" id="PF00005">
    <property type="entry name" value="ABC_tran"/>
    <property type="match status" value="1"/>
</dbReference>
<dbReference type="PROSITE" id="PS00211">
    <property type="entry name" value="ABC_TRANSPORTER_1"/>
    <property type="match status" value="1"/>
</dbReference>
<dbReference type="InterPro" id="IPR017871">
    <property type="entry name" value="ABC_transporter-like_CS"/>
</dbReference>
<evidence type="ECO:0000313" key="3">
    <source>
        <dbReference type="Proteomes" id="UP000182836"/>
    </source>
</evidence>
<dbReference type="InterPro" id="IPR003439">
    <property type="entry name" value="ABC_transporter-like_ATP-bd"/>
</dbReference>
<dbReference type="PANTHER" id="PTHR43394">
    <property type="entry name" value="ATP-DEPENDENT PERMEASE MDL1, MITOCHONDRIAL"/>
    <property type="match status" value="1"/>
</dbReference>
<organism evidence="2 3">
    <name type="scientific">Aneurinibacillus migulanus</name>
    <name type="common">Bacillus migulanus</name>
    <dbReference type="NCBI Taxonomy" id="47500"/>
    <lineage>
        <taxon>Bacteria</taxon>
        <taxon>Bacillati</taxon>
        <taxon>Bacillota</taxon>
        <taxon>Bacilli</taxon>
        <taxon>Bacillales</taxon>
        <taxon>Paenibacillaceae</taxon>
        <taxon>Aneurinibacillus group</taxon>
        <taxon>Aneurinibacillus</taxon>
    </lineage>
</organism>
<evidence type="ECO:0000259" key="1">
    <source>
        <dbReference type="PROSITE" id="PS50893"/>
    </source>
</evidence>
<name>A0A1G8UX83_ANEMI</name>
<accession>A0A1G8UX83</accession>
<reference evidence="2 3" key="1">
    <citation type="submission" date="2016-10" db="EMBL/GenBank/DDBJ databases">
        <authorList>
            <person name="de Groot N.N."/>
        </authorList>
    </citation>
    <scope>NUCLEOTIDE SEQUENCE [LARGE SCALE GENOMIC DNA]</scope>
    <source>
        <strain evidence="2 3">DSM 2895</strain>
    </source>
</reference>
<dbReference type="AlphaFoldDB" id="A0A1G8UX83"/>
<dbReference type="GO" id="GO:0015421">
    <property type="term" value="F:ABC-type oligopeptide transporter activity"/>
    <property type="evidence" value="ECO:0007669"/>
    <property type="project" value="TreeGrafter"/>
</dbReference>
<dbReference type="SUPFAM" id="SSF52540">
    <property type="entry name" value="P-loop containing nucleoside triphosphate hydrolases"/>
    <property type="match status" value="1"/>
</dbReference>
<dbReference type="EMBL" id="FNED01000021">
    <property type="protein sequence ID" value="SDJ58421.1"/>
    <property type="molecule type" value="Genomic_DNA"/>
</dbReference>
<dbReference type="Gene3D" id="3.40.50.300">
    <property type="entry name" value="P-loop containing nucleotide triphosphate hydrolases"/>
    <property type="match status" value="1"/>
</dbReference>
<proteinExistence type="predicted"/>